<dbReference type="Proteomes" id="UP000243217">
    <property type="component" value="Unassembled WGS sequence"/>
</dbReference>
<dbReference type="GO" id="GO:0005506">
    <property type="term" value="F:iron ion binding"/>
    <property type="evidence" value="ECO:0007669"/>
    <property type="project" value="InterPro"/>
</dbReference>
<comment type="caution">
    <text evidence="1">The sequence shown here is derived from an EMBL/GenBank/DDBJ whole genome shotgun (WGS) entry which is preliminary data.</text>
</comment>
<dbReference type="InterPro" id="IPR036396">
    <property type="entry name" value="Cyt_P450_sf"/>
</dbReference>
<protein>
    <submittedName>
        <fullName evidence="1">Uncharacterized protein</fullName>
    </submittedName>
</protein>
<dbReference type="SUPFAM" id="SSF48264">
    <property type="entry name" value="Cytochrome P450"/>
    <property type="match status" value="1"/>
</dbReference>
<dbReference type="Gene3D" id="1.10.630.10">
    <property type="entry name" value="Cytochrome P450"/>
    <property type="match status" value="1"/>
</dbReference>
<evidence type="ECO:0000313" key="1">
    <source>
        <dbReference type="EMBL" id="OQR89164.1"/>
    </source>
</evidence>
<reference evidence="1 2" key="1">
    <citation type="journal article" date="2014" name="Genome Biol. Evol.">
        <title>The secreted proteins of Achlya hypogyna and Thraustotheca clavata identify the ancestral oomycete secretome and reveal gene acquisitions by horizontal gene transfer.</title>
        <authorList>
            <person name="Misner I."/>
            <person name="Blouin N."/>
            <person name="Leonard G."/>
            <person name="Richards T.A."/>
            <person name="Lane C.E."/>
        </authorList>
    </citation>
    <scope>NUCLEOTIDE SEQUENCE [LARGE SCALE GENOMIC DNA]</scope>
    <source>
        <strain evidence="1 2">ATCC 34112</strain>
    </source>
</reference>
<dbReference type="EMBL" id="JNBS01002835">
    <property type="protein sequence ID" value="OQR89164.1"/>
    <property type="molecule type" value="Genomic_DNA"/>
</dbReference>
<dbReference type="GO" id="GO:0020037">
    <property type="term" value="F:heme binding"/>
    <property type="evidence" value="ECO:0007669"/>
    <property type="project" value="InterPro"/>
</dbReference>
<dbReference type="GO" id="GO:0004497">
    <property type="term" value="F:monooxygenase activity"/>
    <property type="evidence" value="ECO:0007669"/>
    <property type="project" value="InterPro"/>
</dbReference>
<dbReference type="GO" id="GO:0016705">
    <property type="term" value="F:oxidoreductase activity, acting on paired donors, with incorporation or reduction of molecular oxygen"/>
    <property type="evidence" value="ECO:0007669"/>
    <property type="project" value="InterPro"/>
</dbReference>
<dbReference type="AlphaFoldDB" id="A0A1V9YTN4"/>
<sequence>MASLTFDVIGLAAFGYNFDNQSGLSKDIADAFERLDTLPHPLFLFGMAYIPGFERLPLSALKRREEAKNILYKVVYDVISQKLALPPVNS</sequence>
<evidence type="ECO:0000313" key="2">
    <source>
        <dbReference type="Proteomes" id="UP000243217"/>
    </source>
</evidence>
<accession>A0A1V9YTN4</accession>
<name>A0A1V9YTN4_9STRA</name>
<organism evidence="1 2">
    <name type="scientific">Thraustotheca clavata</name>
    <dbReference type="NCBI Taxonomy" id="74557"/>
    <lineage>
        <taxon>Eukaryota</taxon>
        <taxon>Sar</taxon>
        <taxon>Stramenopiles</taxon>
        <taxon>Oomycota</taxon>
        <taxon>Saprolegniomycetes</taxon>
        <taxon>Saprolegniales</taxon>
        <taxon>Achlyaceae</taxon>
        <taxon>Thraustotheca</taxon>
    </lineage>
</organism>
<keyword evidence="2" id="KW-1185">Reference proteome</keyword>
<gene>
    <name evidence="1" type="ORF">THRCLA_22731</name>
</gene>
<dbReference type="OrthoDB" id="5076166at2759"/>
<proteinExistence type="predicted"/>